<proteinExistence type="predicted"/>
<name>A0AAP0F747_9MAGN</name>
<dbReference type="Proteomes" id="UP001419268">
    <property type="component" value="Unassembled WGS sequence"/>
</dbReference>
<dbReference type="AlphaFoldDB" id="A0AAP0F747"/>
<protein>
    <submittedName>
        <fullName evidence="2">Uncharacterized protein</fullName>
    </submittedName>
</protein>
<evidence type="ECO:0000313" key="2">
    <source>
        <dbReference type="EMBL" id="KAK9105127.1"/>
    </source>
</evidence>
<keyword evidence="3" id="KW-1185">Reference proteome</keyword>
<comment type="caution">
    <text evidence="2">The sequence shown here is derived from an EMBL/GenBank/DDBJ whole genome shotgun (WGS) entry which is preliminary data.</text>
</comment>
<feature type="region of interest" description="Disordered" evidence="1">
    <location>
        <begin position="35"/>
        <end position="76"/>
    </location>
</feature>
<dbReference type="EMBL" id="JBBNAG010000009">
    <property type="protein sequence ID" value="KAK9105127.1"/>
    <property type="molecule type" value="Genomic_DNA"/>
</dbReference>
<sequence>MKKKMMLEEGVIQGGGEKYQRKNKIKNKKWRNETDKQTFSVSFRSRGRGRPMNPTPFIKKNRKKLVFKRKKLKSNP</sequence>
<evidence type="ECO:0000313" key="3">
    <source>
        <dbReference type="Proteomes" id="UP001419268"/>
    </source>
</evidence>
<feature type="compositionally biased region" description="Basic residues" evidence="1">
    <location>
        <begin position="59"/>
        <end position="76"/>
    </location>
</feature>
<gene>
    <name evidence="2" type="ORF">Scep_021971</name>
</gene>
<reference evidence="2 3" key="1">
    <citation type="submission" date="2024-01" db="EMBL/GenBank/DDBJ databases">
        <title>Genome assemblies of Stephania.</title>
        <authorList>
            <person name="Yang L."/>
        </authorList>
    </citation>
    <scope>NUCLEOTIDE SEQUENCE [LARGE SCALE GENOMIC DNA]</scope>
    <source>
        <strain evidence="2">JXDWG</strain>
        <tissue evidence="2">Leaf</tissue>
    </source>
</reference>
<evidence type="ECO:0000256" key="1">
    <source>
        <dbReference type="SAM" id="MobiDB-lite"/>
    </source>
</evidence>
<organism evidence="2 3">
    <name type="scientific">Stephania cephalantha</name>
    <dbReference type="NCBI Taxonomy" id="152367"/>
    <lineage>
        <taxon>Eukaryota</taxon>
        <taxon>Viridiplantae</taxon>
        <taxon>Streptophyta</taxon>
        <taxon>Embryophyta</taxon>
        <taxon>Tracheophyta</taxon>
        <taxon>Spermatophyta</taxon>
        <taxon>Magnoliopsida</taxon>
        <taxon>Ranunculales</taxon>
        <taxon>Menispermaceae</taxon>
        <taxon>Menispermoideae</taxon>
        <taxon>Cissampelideae</taxon>
        <taxon>Stephania</taxon>
    </lineage>
</organism>
<accession>A0AAP0F747</accession>